<accession>A0ABZ0UMB1</accession>
<dbReference type="EMBL" id="CP110820">
    <property type="protein sequence ID" value="WPX96862.1"/>
    <property type="molecule type" value="Genomic_DNA"/>
</dbReference>
<organism evidence="1 2">
    <name type="scientific">Candidatus Bandiella euplotis</name>
    <dbReference type="NCBI Taxonomy" id="1664265"/>
    <lineage>
        <taxon>Bacteria</taxon>
        <taxon>Pseudomonadati</taxon>
        <taxon>Pseudomonadota</taxon>
        <taxon>Alphaproteobacteria</taxon>
        <taxon>Rickettsiales</taxon>
        <taxon>Candidatus Midichloriaceae</taxon>
        <taxon>Candidatus Bandiella</taxon>
    </lineage>
</organism>
<protein>
    <submittedName>
        <fullName evidence="1">DUF2163 N-terminal domain-containing protein</fullName>
    </submittedName>
</protein>
<proteinExistence type="predicted"/>
<sequence length="109" mass="12714">MRKVNNYESKRVFGYFICWHVLLENGIELCLTDCEHDIEVDEVKYLAKSLLSYTEIRKNAEMLEDTNEITGIIDNKLIKEADILNGKFDNALLSIYLTNNQNLEQILLK</sequence>
<evidence type="ECO:0000313" key="1">
    <source>
        <dbReference type="EMBL" id="WPX96862.1"/>
    </source>
</evidence>
<dbReference type="Pfam" id="PF09931">
    <property type="entry name" value="Phage_phiJL001_Gp84_N"/>
    <property type="match status" value="1"/>
</dbReference>
<gene>
    <name evidence="1" type="ORF">Bandiella_00995</name>
</gene>
<evidence type="ECO:0000313" key="2">
    <source>
        <dbReference type="Proteomes" id="UP001327219"/>
    </source>
</evidence>
<keyword evidence="2" id="KW-1185">Reference proteome</keyword>
<dbReference type="RefSeq" id="WP_323732552.1">
    <property type="nucleotide sequence ID" value="NZ_CP110820.1"/>
</dbReference>
<reference evidence="1 2" key="1">
    <citation type="submission" date="2022-11" db="EMBL/GenBank/DDBJ databases">
        <title>Host association and intracellularity evolved multiple times independently in the Rickettsiales.</title>
        <authorList>
            <person name="Castelli M."/>
            <person name="Nardi T."/>
            <person name="Gammuto L."/>
            <person name="Bellinzona G."/>
            <person name="Sabaneyeva E."/>
            <person name="Potekhin A."/>
            <person name="Serra V."/>
            <person name="Petroni G."/>
            <person name="Sassera D."/>
        </authorList>
    </citation>
    <scope>NUCLEOTIDE SEQUENCE [LARGE SCALE GENOMIC DNA]</scope>
    <source>
        <strain evidence="1 2">NDG2</strain>
    </source>
</reference>
<name>A0ABZ0UMB1_9RICK</name>
<dbReference type="Proteomes" id="UP001327219">
    <property type="component" value="Chromosome"/>
</dbReference>